<dbReference type="UniPathway" id="UPA00606"/>
<comment type="pathway">
    <text evidence="2">Purine metabolism; purine nucleoside salvage.</text>
</comment>
<dbReference type="GO" id="GO:0006166">
    <property type="term" value="P:purine ribonucleoside salvage"/>
    <property type="evidence" value="ECO:0007669"/>
    <property type="project" value="UniProtKB-KW"/>
</dbReference>
<proteinExistence type="inferred from homology"/>
<dbReference type="Pfam" id="PF00962">
    <property type="entry name" value="A_deaminase"/>
    <property type="match status" value="1"/>
</dbReference>
<organism evidence="12 13">
    <name type="scientific">Plasmodium falciparum Vietnam Oak-Knoll</name>
    <name type="common">FVO</name>
    <dbReference type="NCBI Taxonomy" id="1036723"/>
    <lineage>
        <taxon>Eukaryota</taxon>
        <taxon>Sar</taxon>
        <taxon>Alveolata</taxon>
        <taxon>Apicomplexa</taxon>
        <taxon>Aconoidasida</taxon>
        <taxon>Haemosporida</taxon>
        <taxon>Plasmodiidae</taxon>
        <taxon>Plasmodium</taxon>
        <taxon>Plasmodium (Laverania)</taxon>
    </lineage>
</organism>
<comment type="cofactor">
    <cofactor evidence="1">
        <name>Zn(2+)</name>
        <dbReference type="ChEBI" id="CHEBI:29105"/>
    </cofactor>
</comment>
<dbReference type="CDD" id="cd01320">
    <property type="entry name" value="ADA"/>
    <property type="match status" value="1"/>
</dbReference>
<evidence type="ECO:0000256" key="1">
    <source>
        <dbReference type="ARBA" id="ARBA00001947"/>
    </source>
</evidence>
<dbReference type="Proteomes" id="UP000030690">
    <property type="component" value="Unassembled WGS sequence"/>
</dbReference>
<evidence type="ECO:0000256" key="10">
    <source>
        <dbReference type="ARBA" id="ARBA00047764"/>
    </source>
</evidence>
<dbReference type="InterPro" id="IPR032466">
    <property type="entry name" value="Metal_Hydrolase"/>
</dbReference>
<evidence type="ECO:0000256" key="3">
    <source>
        <dbReference type="ARBA" id="ARBA00006676"/>
    </source>
</evidence>
<evidence type="ECO:0000256" key="2">
    <source>
        <dbReference type="ARBA" id="ARBA00005058"/>
    </source>
</evidence>
<accession>A0A024V6D2</accession>
<dbReference type="SMR" id="A0A024V6D2"/>
<dbReference type="GO" id="GO:0005829">
    <property type="term" value="C:cytosol"/>
    <property type="evidence" value="ECO:0007669"/>
    <property type="project" value="TreeGrafter"/>
</dbReference>
<dbReference type="GO" id="GO:0046103">
    <property type="term" value="P:inosine biosynthetic process"/>
    <property type="evidence" value="ECO:0007669"/>
    <property type="project" value="TreeGrafter"/>
</dbReference>
<evidence type="ECO:0000313" key="12">
    <source>
        <dbReference type="EMBL" id="ETW18102.1"/>
    </source>
</evidence>
<dbReference type="EMBL" id="KI925080">
    <property type="protein sequence ID" value="ETW18102.1"/>
    <property type="molecule type" value="Genomic_DNA"/>
</dbReference>
<dbReference type="PANTHER" id="PTHR11409">
    <property type="entry name" value="ADENOSINE DEAMINASE"/>
    <property type="match status" value="1"/>
</dbReference>
<dbReference type="InterPro" id="IPR006650">
    <property type="entry name" value="A/AMP_deam_AS"/>
</dbReference>
<gene>
    <name evidence="12" type="ORF">PFFVO_02995</name>
</gene>
<keyword evidence="7" id="KW-0660">Purine salvage</keyword>
<dbReference type="FunFam" id="3.20.20.140:FF:000066">
    <property type="entry name" value="Adenosine deaminase"/>
    <property type="match status" value="1"/>
</dbReference>
<dbReference type="EC" id="3.5.4.4" evidence="4"/>
<evidence type="ECO:0000256" key="6">
    <source>
        <dbReference type="ARBA" id="ARBA00022723"/>
    </source>
</evidence>
<evidence type="ECO:0000256" key="7">
    <source>
        <dbReference type="ARBA" id="ARBA00022726"/>
    </source>
</evidence>
<dbReference type="GO" id="GO:0004000">
    <property type="term" value="F:adenosine deaminase activity"/>
    <property type="evidence" value="ECO:0007669"/>
    <property type="project" value="UniProtKB-ARBA"/>
</dbReference>
<dbReference type="OrthoDB" id="272271at2759"/>
<evidence type="ECO:0000313" key="13">
    <source>
        <dbReference type="Proteomes" id="UP000030690"/>
    </source>
</evidence>
<dbReference type="GO" id="GO:0060169">
    <property type="term" value="P:negative regulation of adenosine receptor signaling pathway"/>
    <property type="evidence" value="ECO:0007669"/>
    <property type="project" value="TreeGrafter"/>
</dbReference>
<name>A0A024V6D2_PLAFA</name>
<dbReference type="AlphaFoldDB" id="A0A024V6D2"/>
<dbReference type="InterPro" id="IPR001365">
    <property type="entry name" value="A_deaminase_dom"/>
</dbReference>
<protein>
    <recommendedName>
        <fullName evidence="5">Adenosine deaminase</fullName>
        <ecNumber evidence="4">3.5.4.4</ecNumber>
    </recommendedName>
</protein>
<keyword evidence="9" id="KW-0862">Zinc</keyword>
<sequence length="367" mass="42466">MNCKNMDTSYEIINYLTKDELDIDLSCMDKKERYKIWKRLPKCELHCHLDVCFSVDFFLNVIRKYNIQPNMSDEEIIDYYLFSKPGKSLDEFVEKALRLTDIYIDYTVVEDLAKHAVFNKYKEGVVLMEFRYSPSFMSFKHNLDKDLIHEAIVKGLNEAVALLEYKIQVGLLCTGDGGLSHERMKEAAEFCIKHKKDFVGYDHAGHEVDLKPFKDIFDNIREEGISLSVHAGEDVSIPNLNSLYTAINLLHVKRIGHGIRVSESQELIDLVKEKDILLEVCPISNVLLNNVKSMDTHPIRMLYDAGVKVSVNSDDPGMFLTNITDNYEELYTHLNFTLADFMKMNLWAVQKSFVDPDIKNKIISKYF</sequence>
<dbReference type="GO" id="GO:0006154">
    <property type="term" value="P:adenosine catabolic process"/>
    <property type="evidence" value="ECO:0007669"/>
    <property type="project" value="TreeGrafter"/>
</dbReference>
<dbReference type="GO" id="GO:0043103">
    <property type="term" value="P:hypoxanthine salvage"/>
    <property type="evidence" value="ECO:0007669"/>
    <property type="project" value="TreeGrafter"/>
</dbReference>
<evidence type="ECO:0000256" key="4">
    <source>
        <dbReference type="ARBA" id="ARBA00012784"/>
    </source>
</evidence>
<reference evidence="12 13" key="1">
    <citation type="submission" date="2013-02" db="EMBL/GenBank/DDBJ databases">
        <title>The Genome Annotation of Plasmodium falciparum Vietnam Oak-Knoll (FVO).</title>
        <authorList>
            <consortium name="The Broad Institute Genome Sequencing Platform"/>
            <consortium name="The Broad Institute Genome Sequencing Center for Infectious Disease"/>
            <person name="Neafsey D."/>
            <person name="Hoffman S."/>
            <person name="Volkman S."/>
            <person name="Rosenthal P."/>
            <person name="Walker B."/>
            <person name="Young S.K."/>
            <person name="Zeng Q."/>
            <person name="Gargeya S."/>
            <person name="Fitzgerald M."/>
            <person name="Haas B."/>
            <person name="Abouelleil A."/>
            <person name="Allen A.W."/>
            <person name="Alvarado L."/>
            <person name="Arachchi H.M."/>
            <person name="Berlin A.M."/>
            <person name="Chapman S.B."/>
            <person name="Gainer-Dewar J."/>
            <person name="Goldberg J."/>
            <person name="Griggs A."/>
            <person name="Gujja S."/>
            <person name="Hansen M."/>
            <person name="Howarth C."/>
            <person name="Imamovic A."/>
            <person name="Ireland A."/>
            <person name="Larimer J."/>
            <person name="McCowan C."/>
            <person name="Murphy C."/>
            <person name="Pearson M."/>
            <person name="Poon T.W."/>
            <person name="Priest M."/>
            <person name="Roberts A."/>
            <person name="Saif S."/>
            <person name="Shea T."/>
            <person name="Sisk P."/>
            <person name="Sykes S."/>
            <person name="Wortman J."/>
            <person name="Nusbaum C."/>
            <person name="Birren B."/>
        </authorList>
    </citation>
    <scope>NUCLEOTIDE SEQUENCE [LARGE SCALE GENOMIC DNA]</scope>
    <source>
        <strain evidence="13">Vietnam Oak-Knoll (FVO)</strain>
    </source>
</reference>
<dbReference type="PANTHER" id="PTHR11409:SF43">
    <property type="entry name" value="ADENOSINE DEAMINASE"/>
    <property type="match status" value="1"/>
</dbReference>
<dbReference type="Gene3D" id="3.20.20.140">
    <property type="entry name" value="Metal-dependent hydrolases"/>
    <property type="match status" value="1"/>
</dbReference>
<dbReference type="InterPro" id="IPR006330">
    <property type="entry name" value="Ado/ade_deaminase"/>
</dbReference>
<feature type="domain" description="Adenosine deaminase" evidence="11">
    <location>
        <begin position="41"/>
        <end position="365"/>
    </location>
</feature>
<evidence type="ECO:0000256" key="8">
    <source>
        <dbReference type="ARBA" id="ARBA00022801"/>
    </source>
</evidence>
<keyword evidence="6" id="KW-0479">Metal-binding</keyword>
<dbReference type="GO" id="GO:0009897">
    <property type="term" value="C:external side of plasma membrane"/>
    <property type="evidence" value="ECO:0007669"/>
    <property type="project" value="TreeGrafter"/>
</dbReference>
<keyword evidence="8" id="KW-0378">Hydrolase</keyword>
<dbReference type="PROSITE" id="PS00485">
    <property type="entry name" value="A_DEAMINASE"/>
    <property type="match status" value="1"/>
</dbReference>
<comment type="catalytic activity">
    <reaction evidence="10">
        <text>adenosine + H2O + H(+) = inosine + NH4(+)</text>
        <dbReference type="Rhea" id="RHEA:24408"/>
        <dbReference type="ChEBI" id="CHEBI:15377"/>
        <dbReference type="ChEBI" id="CHEBI:15378"/>
        <dbReference type="ChEBI" id="CHEBI:16335"/>
        <dbReference type="ChEBI" id="CHEBI:17596"/>
        <dbReference type="ChEBI" id="CHEBI:28938"/>
        <dbReference type="EC" id="3.5.4.4"/>
    </reaction>
</comment>
<reference evidence="12 13" key="2">
    <citation type="submission" date="2013-02" db="EMBL/GenBank/DDBJ databases">
        <title>The Genome Sequence of Plasmodium falciparum Vietnam Oak-Knoll (FVO).</title>
        <authorList>
            <consortium name="The Broad Institute Genome Sequencing Platform"/>
            <consortium name="The Broad Institute Genome Sequencing Center for Infectious Disease"/>
            <person name="Neafsey D."/>
            <person name="Cheeseman I."/>
            <person name="Volkman S."/>
            <person name="Adams J."/>
            <person name="Walker B."/>
            <person name="Young S.K."/>
            <person name="Zeng Q."/>
            <person name="Gargeya S."/>
            <person name="Fitzgerald M."/>
            <person name="Haas B."/>
            <person name="Abouelleil A."/>
            <person name="Alvarado L."/>
            <person name="Arachchi H.M."/>
            <person name="Berlin A.M."/>
            <person name="Chapman S.B."/>
            <person name="Dewar J."/>
            <person name="Goldberg J."/>
            <person name="Griggs A."/>
            <person name="Gujja S."/>
            <person name="Hansen M."/>
            <person name="Howarth C."/>
            <person name="Imamovic A."/>
            <person name="Larimer J."/>
            <person name="McCowan C."/>
            <person name="Murphy C."/>
            <person name="Neiman D."/>
            <person name="Pearson M."/>
            <person name="Priest M."/>
            <person name="Roberts A."/>
            <person name="Saif S."/>
            <person name="Shea T."/>
            <person name="Sisk P."/>
            <person name="Sykes S."/>
            <person name="Wortman J."/>
            <person name="Nusbaum C."/>
            <person name="Birren B."/>
        </authorList>
    </citation>
    <scope>NUCLEOTIDE SEQUENCE [LARGE SCALE GENOMIC DNA]</scope>
    <source>
        <strain evidence="13">Vietnam Oak-Knoll (FVO)</strain>
    </source>
</reference>
<comment type="similarity">
    <text evidence="3">Belongs to the metallo-dependent hydrolases superfamily. Adenosine and AMP deaminases family.</text>
</comment>
<dbReference type="GO" id="GO:0009168">
    <property type="term" value="P:purine ribonucleoside monophosphate biosynthetic process"/>
    <property type="evidence" value="ECO:0007669"/>
    <property type="project" value="InterPro"/>
</dbReference>
<dbReference type="GO" id="GO:0046872">
    <property type="term" value="F:metal ion binding"/>
    <property type="evidence" value="ECO:0007669"/>
    <property type="project" value="UniProtKB-KW"/>
</dbReference>
<dbReference type="SUPFAM" id="SSF51556">
    <property type="entry name" value="Metallo-dependent hydrolases"/>
    <property type="match status" value="1"/>
</dbReference>
<evidence type="ECO:0000256" key="5">
    <source>
        <dbReference type="ARBA" id="ARBA00018099"/>
    </source>
</evidence>
<evidence type="ECO:0000256" key="9">
    <source>
        <dbReference type="ARBA" id="ARBA00022833"/>
    </source>
</evidence>
<evidence type="ECO:0000259" key="11">
    <source>
        <dbReference type="Pfam" id="PF00962"/>
    </source>
</evidence>